<comment type="caution">
    <text evidence="3">The sequence shown here is derived from an EMBL/GenBank/DDBJ whole genome shotgun (WGS) entry which is preliminary data.</text>
</comment>
<gene>
    <name evidence="3" type="ORF">EV671_1008125</name>
</gene>
<name>A0A4V6P2S5_ROSSA</name>
<dbReference type="GO" id="GO:0016791">
    <property type="term" value="F:phosphatase activity"/>
    <property type="evidence" value="ECO:0007669"/>
    <property type="project" value="TreeGrafter"/>
</dbReference>
<proteinExistence type="inferred from homology"/>
<dbReference type="Gene3D" id="3.60.21.10">
    <property type="match status" value="1"/>
</dbReference>
<dbReference type="InterPro" id="IPR050126">
    <property type="entry name" value="Ap4A_hydrolase"/>
</dbReference>
<dbReference type="InterPro" id="IPR024654">
    <property type="entry name" value="Calcineurin-like_PHP_lpxH"/>
</dbReference>
<dbReference type="PIRSF" id="PIRSF000883">
    <property type="entry name" value="Pesterase_MJ0912"/>
    <property type="match status" value="1"/>
</dbReference>
<protein>
    <submittedName>
        <fullName evidence="3">Putative phosphodiesterase</fullName>
    </submittedName>
</protein>
<dbReference type="EMBL" id="SMBU01000008">
    <property type="protein sequence ID" value="TCV00370.1"/>
    <property type="molecule type" value="Genomic_DNA"/>
</dbReference>
<evidence type="ECO:0000256" key="1">
    <source>
        <dbReference type="ARBA" id="ARBA00008950"/>
    </source>
</evidence>
<dbReference type="AlphaFoldDB" id="A0A4V6P2S5"/>
<evidence type="ECO:0000259" key="2">
    <source>
        <dbReference type="Pfam" id="PF12850"/>
    </source>
</evidence>
<dbReference type="CDD" id="cd00838">
    <property type="entry name" value="MPP_superfamily"/>
    <property type="match status" value="1"/>
</dbReference>
<comment type="similarity">
    <text evidence="1">Belongs to the metallophosphoesterase superfamily. YfcE family.</text>
</comment>
<accession>A0A4V6P2S5</accession>
<dbReference type="PANTHER" id="PTHR42850:SF2">
    <property type="entry name" value="BLL5683 PROTEIN"/>
    <property type="match status" value="1"/>
</dbReference>
<dbReference type="Proteomes" id="UP000295110">
    <property type="component" value="Unassembled WGS sequence"/>
</dbReference>
<dbReference type="PANTHER" id="PTHR42850">
    <property type="entry name" value="METALLOPHOSPHOESTERASE"/>
    <property type="match status" value="1"/>
</dbReference>
<dbReference type="Pfam" id="PF12850">
    <property type="entry name" value="Metallophos_2"/>
    <property type="match status" value="1"/>
</dbReference>
<dbReference type="RefSeq" id="WP_132571019.1">
    <property type="nucleotide sequence ID" value="NZ_CBCSGL010000008.1"/>
</dbReference>
<evidence type="ECO:0000313" key="4">
    <source>
        <dbReference type="Proteomes" id="UP000295110"/>
    </source>
</evidence>
<dbReference type="InterPro" id="IPR029052">
    <property type="entry name" value="Metallo-depent_PP-like"/>
</dbReference>
<sequence length="258" mass="27616">MRWALITDIHANLQAFEAVLADARAQGATRYALLGDFVGYGADPAAVLAQVMALAADGAIAVQGNHDEAVALGSRPGMHPDARAVIDWTRAQLDEDQLRFLARLPLQAHGEPGNCLFVHANAFEPDGWAYVQGRAEAVKSLHASPARIQVCGHMHEPMLFHLSGTGKAGEFRPVAGVPMPLPGHRQWLAIPGSCGQPRDGNPAACYALLDPARSDLDDARISFRRVAYDVEAACAALRASELPPLIADRLARRLTLGE</sequence>
<dbReference type="OrthoDB" id="9813918at2"/>
<organism evidence="3 4">
    <name type="scientific">Roseateles saccharophilus</name>
    <name type="common">Pseudomonas saccharophila</name>
    <dbReference type="NCBI Taxonomy" id="304"/>
    <lineage>
        <taxon>Bacteria</taxon>
        <taxon>Pseudomonadati</taxon>
        <taxon>Pseudomonadota</taxon>
        <taxon>Betaproteobacteria</taxon>
        <taxon>Burkholderiales</taxon>
        <taxon>Sphaerotilaceae</taxon>
        <taxon>Roseateles</taxon>
    </lineage>
</organism>
<feature type="domain" description="Calcineurin-like phosphoesterase" evidence="2">
    <location>
        <begin position="1"/>
        <end position="210"/>
    </location>
</feature>
<dbReference type="InterPro" id="IPR011152">
    <property type="entry name" value="Pesterase_MJ0912"/>
</dbReference>
<evidence type="ECO:0000313" key="3">
    <source>
        <dbReference type="EMBL" id="TCV00370.1"/>
    </source>
</evidence>
<dbReference type="GO" id="GO:0005737">
    <property type="term" value="C:cytoplasm"/>
    <property type="evidence" value="ECO:0007669"/>
    <property type="project" value="TreeGrafter"/>
</dbReference>
<keyword evidence="4" id="KW-1185">Reference proteome</keyword>
<dbReference type="SUPFAM" id="SSF56300">
    <property type="entry name" value="Metallo-dependent phosphatases"/>
    <property type="match status" value="1"/>
</dbReference>
<reference evidence="3 4" key="1">
    <citation type="submission" date="2019-03" db="EMBL/GenBank/DDBJ databases">
        <title>Genomic Encyclopedia of Type Strains, Phase IV (KMG-IV): sequencing the most valuable type-strain genomes for metagenomic binning, comparative biology and taxonomic classification.</title>
        <authorList>
            <person name="Goeker M."/>
        </authorList>
    </citation>
    <scope>NUCLEOTIDE SEQUENCE [LARGE SCALE GENOMIC DNA]</scope>
    <source>
        <strain evidence="3 4">DSM 654</strain>
    </source>
</reference>